<feature type="transmembrane region" description="Helical" evidence="1">
    <location>
        <begin position="80"/>
        <end position="103"/>
    </location>
</feature>
<name>W8VWB1_9FLAO</name>
<keyword evidence="1" id="KW-0472">Membrane</keyword>
<keyword evidence="1" id="KW-0812">Transmembrane</keyword>
<dbReference type="HOGENOM" id="CLU_179276_0_0_10"/>
<protein>
    <submittedName>
        <fullName evidence="2">Uncharacterized protein</fullName>
    </submittedName>
</protein>
<evidence type="ECO:0000313" key="3">
    <source>
        <dbReference type="Proteomes" id="UP000031760"/>
    </source>
</evidence>
<reference evidence="2 3" key="1">
    <citation type="journal article" date="2014" name="Proc. Natl. Acad. Sci. U.S.A.">
        <title>Functional characterization of flavobacteria rhodopsins reveals a unique class of light-driven chloride pump in bacteria.</title>
        <authorList>
            <person name="Yoshizawa S."/>
            <person name="Kumagai Y."/>
            <person name="Kim H."/>
            <person name="Ogura Y."/>
            <person name="Hayashi T."/>
            <person name="Iwasaki W."/>
            <person name="DeLong E.F."/>
            <person name="Kogure K."/>
        </authorList>
    </citation>
    <scope>NUCLEOTIDE SEQUENCE [LARGE SCALE GENOMIC DNA]</scope>
    <source>
        <strain evidence="2 3">S1-08</strain>
    </source>
</reference>
<evidence type="ECO:0000256" key="1">
    <source>
        <dbReference type="SAM" id="Phobius"/>
    </source>
</evidence>
<dbReference type="STRING" id="1454201.NMS_2159"/>
<accession>W8VWB1</accession>
<proteinExistence type="predicted"/>
<keyword evidence="1" id="KW-1133">Transmembrane helix</keyword>
<gene>
    <name evidence="2" type="ORF">NMS_2159</name>
</gene>
<evidence type="ECO:0000313" key="2">
    <source>
        <dbReference type="EMBL" id="BAO56168.1"/>
    </source>
</evidence>
<dbReference type="Proteomes" id="UP000031760">
    <property type="component" value="Chromosome"/>
</dbReference>
<keyword evidence="3" id="KW-1185">Reference proteome</keyword>
<dbReference type="AlphaFoldDB" id="W8VWB1"/>
<dbReference type="EMBL" id="AP014548">
    <property type="protein sequence ID" value="BAO56168.1"/>
    <property type="molecule type" value="Genomic_DNA"/>
</dbReference>
<organism evidence="2 3">
    <name type="scientific">Nonlabens marinus S1-08</name>
    <dbReference type="NCBI Taxonomy" id="1454201"/>
    <lineage>
        <taxon>Bacteria</taxon>
        <taxon>Pseudomonadati</taxon>
        <taxon>Bacteroidota</taxon>
        <taxon>Flavobacteriia</taxon>
        <taxon>Flavobacteriales</taxon>
        <taxon>Flavobacteriaceae</taxon>
        <taxon>Nonlabens</taxon>
    </lineage>
</organism>
<sequence>MANTIYRKCSNCGEISLNKDYCPVCGTLINNTLKRELERKERAVQKQMISSTTKPKSAFTLFLENAKNHDNIIIRYLARFFYTTWIIVLAIGGFLALVFGYIAA</sequence>
<dbReference type="KEGG" id="nmf:NMS_2159"/>